<proteinExistence type="predicted"/>
<dbReference type="AlphaFoldDB" id="A0AAP3XQW1"/>
<comment type="caution">
    <text evidence="2">The sequence shown here is derived from an EMBL/GenBank/DDBJ whole genome shotgun (WGS) entry which is preliminary data.</text>
</comment>
<gene>
    <name evidence="2" type="ORF">PZ740_05350</name>
</gene>
<dbReference type="RefSeq" id="WP_327788230.1">
    <property type="nucleotide sequence ID" value="NZ_JARGEQ010000043.1"/>
</dbReference>
<feature type="signal peptide" evidence="1">
    <location>
        <begin position="1"/>
        <end position="22"/>
    </location>
</feature>
<protein>
    <submittedName>
        <fullName evidence="2">Uncharacterized protein</fullName>
    </submittedName>
</protein>
<accession>A0AAP3XQW1</accession>
<evidence type="ECO:0000256" key="1">
    <source>
        <dbReference type="SAM" id="SignalP"/>
    </source>
</evidence>
<organism evidence="2 3">
    <name type="scientific">Marinimicrococcus flavescens</name>
    <dbReference type="NCBI Taxonomy" id="3031815"/>
    <lineage>
        <taxon>Bacteria</taxon>
        <taxon>Pseudomonadati</taxon>
        <taxon>Pseudomonadota</taxon>
        <taxon>Alphaproteobacteria</taxon>
        <taxon>Geminicoccales</taxon>
        <taxon>Geminicoccaceae</taxon>
        <taxon>Marinimicrococcus</taxon>
    </lineage>
</organism>
<feature type="chain" id="PRO_5042891242" evidence="1">
    <location>
        <begin position="23"/>
        <end position="143"/>
    </location>
</feature>
<dbReference type="EMBL" id="JARGEQ010000043">
    <property type="protein sequence ID" value="MDF1585810.1"/>
    <property type="molecule type" value="Genomic_DNA"/>
</dbReference>
<sequence>MKNIFRMLACAFACLFGGVVGEAEGAQSSSELPVRTLSVIMEEGALPAFLQTIQDFSSKNRFAVLITKSSYRPNDILIQAWRDDIKIISTNKTEDNEQHKMRFGIMLYYTCHKDVPDVAFSIIVDRIKDLLVSTPGMLTVDDQ</sequence>
<keyword evidence="1" id="KW-0732">Signal</keyword>
<name>A0AAP3XQW1_9PROT</name>
<evidence type="ECO:0000313" key="3">
    <source>
        <dbReference type="Proteomes" id="UP001301140"/>
    </source>
</evidence>
<keyword evidence="3" id="KW-1185">Reference proteome</keyword>
<dbReference type="Proteomes" id="UP001301140">
    <property type="component" value="Unassembled WGS sequence"/>
</dbReference>
<reference evidence="2 3" key="1">
    <citation type="submission" date="2023-03" db="EMBL/GenBank/DDBJ databases">
        <title>YIM 152171 draft genome.</title>
        <authorList>
            <person name="Yang Z."/>
        </authorList>
    </citation>
    <scope>NUCLEOTIDE SEQUENCE [LARGE SCALE GENOMIC DNA]</scope>
    <source>
        <strain evidence="2 3">YIM 152171</strain>
    </source>
</reference>
<evidence type="ECO:0000313" key="2">
    <source>
        <dbReference type="EMBL" id="MDF1585810.1"/>
    </source>
</evidence>